<dbReference type="STRING" id="1079859.SAMN04515674_102516"/>
<dbReference type="InterPro" id="IPR058581">
    <property type="entry name" value="TM_HPP"/>
</dbReference>
<name>A0A1I5PKS3_9BACT</name>
<protein>
    <submittedName>
        <fullName evidence="3">HPP family protein</fullName>
    </submittedName>
</protein>
<feature type="domain" description="HPP transmembrane region" evidence="2">
    <location>
        <begin position="9"/>
        <end position="157"/>
    </location>
</feature>
<dbReference type="Pfam" id="PF04982">
    <property type="entry name" value="TM_HPP"/>
    <property type="match status" value="1"/>
</dbReference>
<feature type="transmembrane region" description="Helical" evidence="1">
    <location>
        <begin position="68"/>
        <end position="85"/>
    </location>
</feature>
<sequence length="162" mass="17575">MKGETKSPKRPPNRHIAWSWLGGLLGISAVAFLTEYTRQPFLMAPFGASCVLMFGIPDSPLAQPRNVLGGYLVSTIIGLVCYHVLGTEWYSLAIAVSSSIVAMQLTKTVHPPAGAAPLVVIISHANWGFLISPTLTGSLILVLIALLFNNLNKAQTFPKYWR</sequence>
<gene>
    <name evidence="3" type="ORF">SAMN04515674_102516</name>
</gene>
<dbReference type="AlphaFoldDB" id="A0A1I5PKS3"/>
<dbReference type="Proteomes" id="UP000199306">
    <property type="component" value="Unassembled WGS sequence"/>
</dbReference>
<organism evidence="3 4">
    <name type="scientific">Pseudarcicella hirudinis</name>
    <dbReference type="NCBI Taxonomy" id="1079859"/>
    <lineage>
        <taxon>Bacteria</taxon>
        <taxon>Pseudomonadati</taxon>
        <taxon>Bacteroidota</taxon>
        <taxon>Cytophagia</taxon>
        <taxon>Cytophagales</taxon>
        <taxon>Flectobacillaceae</taxon>
        <taxon>Pseudarcicella</taxon>
    </lineage>
</organism>
<accession>A0A1I5PKS3</accession>
<keyword evidence="4" id="KW-1185">Reference proteome</keyword>
<feature type="transmembrane region" description="Helical" evidence="1">
    <location>
        <begin position="127"/>
        <end position="148"/>
    </location>
</feature>
<evidence type="ECO:0000313" key="3">
    <source>
        <dbReference type="EMBL" id="SFP34400.1"/>
    </source>
</evidence>
<keyword evidence="1" id="KW-0472">Membrane</keyword>
<feature type="transmembrane region" description="Helical" evidence="1">
    <location>
        <begin position="40"/>
        <end position="56"/>
    </location>
</feature>
<reference evidence="3 4" key="1">
    <citation type="submission" date="2016-10" db="EMBL/GenBank/DDBJ databases">
        <authorList>
            <person name="de Groot N.N."/>
        </authorList>
    </citation>
    <scope>NUCLEOTIDE SEQUENCE [LARGE SCALE GENOMIC DNA]</scope>
    <source>
        <strain evidence="4">E92,LMG 26720,CCM 7988</strain>
    </source>
</reference>
<dbReference type="RefSeq" id="WP_218159166.1">
    <property type="nucleotide sequence ID" value="NZ_FOXH01000002.1"/>
</dbReference>
<proteinExistence type="predicted"/>
<dbReference type="InterPro" id="IPR007065">
    <property type="entry name" value="HPP"/>
</dbReference>
<evidence type="ECO:0000256" key="1">
    <source>
        <dbReference type="SAM" id="Phobius"/>
    </source>
</evidence>
<keyword evidence="1" id="KW-1133">Transmembrane helix</keyword>
<keyword evidence="1" id="KW-0812">Transmembrane</keyword>
<dbReference type="EMBL" id="FOXH01000002">
    <property type="protein sequence ID" value="SFP34400.1"/>
    <property type="molecule type" value="Genomic_DNA"/>
</dbReference>
<evidence type="ECO:0000259" key="2">
    <source>
        <dbReference type="Pfam" id="PF04982"/>
    </source>
</evidence>
<dbReference type="PANTHER" id="PTHR33741">
    <property type="entry name" value="TRANSMEMBRANE PROTEIN DDB_G0269096-RELATED"/>
    <property type="match status" value="1"/>
</dbReference>
<dbReference type="PANTHER" id="PTHR33741:SF5">
    <property type="entry name" value="TRANSMEMBRANE PROTEIN DDB_G0269096-RELATED"/>
    <property type="match status" value="1"/>
</dbReference>
<evidence type="ECO:0000313" key="4">
    <source>
        <dbReference type="Proteomes" id="UP000199306"/>
    </source>
</evidence>
<feature type="transmembrane region" description="Helical" evidence="1">
    <location>
        <begin position="16"/>
        <end position="34"/>
    </location>
</feature>